<evidence type="ECO:0000313" key="2">
    <source>
        <dbReference type="Proteomes" id="UP000007875"/>
    </source>
</evidence>
<dbReference type="GO" id="GO:0006631">
    <property type="term" value="P:fatty acid metabolic process"/>
    <property type="evidence" value="ECO:0007669"/>
    <property type="project" value="TreeGrafter"/>
</dbReference>
<dbReference type="Proteomes" id="UP000007875">
    <property type="component" value="Unassembled WGS sequence"/>
</dbReference>
<reference evidence="1" key="2">
    <citation type="submission" date="2025-08" db="UniProtKB">
        <authorList>
            <consortium name="Ensembl"/>
        </authorList>
    </citation>
    <scope>IDENTIFICATION</scope>
</reference>
<dbReference type="InParanoid" id="H2ZGA9"/>
<dbReference type="InterPro" id="IPR029058">
    <property type="entry name" value="AB_hydrolase_fold"/>
</dbReference>
<dbReference type="PANTHER" id="PTHR10824:SF4">
    <property type="entry name" value="ACYL-COENZYME A THIOESTERASE 1-LIKE"/>
    <property type="match status" value="1"/>
</dbReference>
<reference evidence="1" key="3">
    <citation type="submission" date="2025-09" db="UniProtKB">
        <authorList>
            <consortium name="Ensembl"/>
        </authorList>
    </citation>
    <scope>IDENTIFICATION</scope>
</reference>
<organism evidence="1 2">
    <name type="scientific">Ciona savignyi</name>
    <name type="common">Pacific transparent sea squirt</name>
    <dbReference type="NCBI Taxonomy" id="51511"/>
    <lineage>
        <taxon>Eukaryota</taxon>
        <taxon>Metazoa</taxon>
        <taxon>Chordata</taxon>
        <taxon>Tunicata</taxon>
        <taxon>Ascidiacea</taxon>
        <taxon>Phlebobranchia</taxon>
        <taxon>Cionidae</taxon>
        <taxon>Ciona</taxon>
    </lineage>
</organism>
<reference evidence="2" key="1">
    <citation type="submission" date="2003-08" db="EMBL/GenBank/DDBJ databases">
        <authorList>
            <person name="Birren B."/>
            <person name="Nusbaum C."/>
            <person name="Abebe A."/>
            <person name="Abouelleil A."/>
            <person name="Adekoya E."/>
            <person name="Ait-zahra M."/>
            <person name="Allen N."/>
            <person name="Allen T."/>
            <person name="An P."/>
            <person name="Anderson M."/>
            <person name="Anderson S."/>
            <person name="Arachchi H."/>
            <person name="Armbruster J."/>
            <person name="Bachantsang P."/>
            <person name="Baldwin J."/>
            <person name="Barry A."/>
            <person name="Bayul T."/>
            <person name="Blitshsteyn B."/>
            <person name="Bloom T."/>
            <person name="Blye J."/>
            <person name="Boguslavskiy L."/>
            <person name="Borowsky M."/>
            <person name="Boukhgalter B."/>
            <person name="Brunache A."/>
            <person name="Butler J."/>
            <person name="Calixte N."/>
            <person name="Calvo S."/>
            <person name="Camarata J."/>
            <person name="Campo K."/>
            <person name="Chang J."/>
            <person name="Cheshatsang Y."/>
            <person name="Citroen M."/>
            <person name="Collymore A."/>
            <person name="Considine T."/>
            <person name="Cook A."/>
            <person name="Cooke P."/>
            <person name="Corum B."/>
            <person name="Cuomo C."/>
            <person name="David R."/>
            <person name="Dawoe T."/>
            <person name="Degray S."/>
            <person name="Dodge S."/>
            <person name="Dooley K."/>
            <person name="Dorje P."/>
            <person name="Dorjee K."/>
            <person name="Dorris L."/>
            <person name="Duffey N."/>
            <person name="Dupes A."/>
            <person name="Elkins T."/>
            <person name="Engels R."/>
            <person name="Erickson J."/>
            <person name="Farina A."/>
            <person name="Faro S."/>
            <person name="Ferreira P."/>
            <person name="Fischer H."/>
            <person name="Fitzgerald M."/>
            <person name="Foley K."/>
            <person name="Gage D."/>
            <person name="Galagan J."/>
            <person name="Gearin G."/>
            <person name="Gnerre S."/>
            <person name="Gnirke A."/>
            <person name="Goyette A."/>
            <person name="Graham J."/>
            <person name="Grandbois E."/>
            <person name="Gyaltsen K."/>
            <person name="Hafez N."/>
            <person name="Hagopian D."/>
            <person name="Hagos B."/>
            <person name="Hall J."/>
            <person name="Hatcher B."/>
            <person name="Heller A."/>
            <person name="Higgins H."/>
            <person name="Honan T."/>
            <person name="Horn A."/>
            <person name="Houde N."/>
            <person name="Hughes L."/>
            <person name="Hulme W."/>
            <person name="Husby E."/>
            <person name="Iliev I."/>
            <person name="Jaffe D."/>
            <person name="Jones C."/>
            <person name="Kamal M."/>
            <person name="Kamat A."/>
            <person name="Kamvysselis M."/>
            <person name="Karlsson E."/>
            <person name="Kells C."/>
            <person name="Kieu A."/>
            <person name="Kisner P."/>
            <person name="Kodira C."/>
            <person name="Kulbokas E."/>
            <person name="Labutti K."/>
            <person name="Lama D."/>
            <person name="Landers T."/>
            <person name="Leger J."/>
            <person name="Levine S."/>
            <person name="Lewis D."/>
            <person name="Lewis T."/>
            <person name="Lindblad-toh K."/>
            <person name="Liu X."/>
            <person name="Lokyitsang T."/>
            <person name="Lokyitsang Y."/>
            <person name="Lucien O."/>
            <person name="Lui A."/>
            <person name="Ma L.J."/>
            <person name="Mabbitt R."/>
            <person name="Macdonald J."/>
            <person name="Maclean C."/>
            <person name="Major J."/>
            <person name="Manning J."/>
            <person name="Marabella R."/>
            <person name="Maru K."/>
            <person name="Matthews C."/>
            <person name="Mauceli E."/>
            <person name="Mccarthy M."/>
            <person name="Mcdonough S."/>
            <person name="Mcghee T."/>
            <person name="Meldrim J."/>
            <person name="Meneus L."/>
            <person name="Mesirov J."/>
            <person name="Mihalev A."/>
            <person name="Mihova T."/>
            <person name="Mikkelsen T."/>
            <person name="Mlenga V."/>
            <person name="Moru K."/>
            <person name="Mozes J."/>
            <person name="Mulrain L."/>
            <person name="Munson G."/>
            <person name="Naylor J."/>
            <person name="Newes C."/>
            <person name="Nguyen C."/>
            <person name="Nguyen N."/>
            <person name="Nguyen T."/>
            <person name="Nicol R."/>
            <person name="Nielsen C."/>
            <person name="Nizzari M."/>
            <person name="Norbu C."/>
            <person name="Norbu N."/>
            <person name="O'donnell P."/>
            <person name="Okoawo O."/>
            <person name="O'leary S."/>
            <person name="Omotosho B."/>
            <person name="O'neill K."/>
            <person name="Osman S."/>
            <person name="Parker S."/>
            <person name="Perrin D."/>
            <person name="Phunkhang P."/>
            <person name="Piqani B."/>
            <person name="Purcell S."/>
            <person name="Rachupka T."/>
            <person name="Ramasamy U."/>
            <person name="Rameau R."/>
            <person name="Ray V."/>
            <person name="Raymond C."/>
            <person name="Retta R."/>
            <person name="Richardson S."/>
            <person name="Rise C."/>
            <person name="Rodriguez J."/>
            <person name="Rogers J."/>
            <person name="Rogov P."/>
            <person name="Rutman M."/>
            <person name="Schupbach R."/>
            <person name="Seaman C."/>
            <person name="Settipalli S."/>
            <person name="Sharpe T."/>
            <person name="Sheridan J."/>
            <person name="Sherpa N."/>
            <person name="Shi J."/>
            <person name="Smirnov S."/>
            <person name="Smith C."/>
            <person name="Sougnez C."/>
            <person name="Spencer B."/>
            <person name="Stalker J."/>
            <person name="Stange-thomann N."/>
            <person name="Stavropoulos S."/>
            <person name="Stetson K."/>
            <person name="Stone C."/>
            <person name="Stone S."/>
            <person name="Stubbs M."/>
            <person name="Talamas J."/>
            <person name="Tchuinga P."/>
            <person name="Tenzing P."/>
            <person name="Tesfaye S."/>
            <person name="Theodore J."/>
            <person name="Thoulutsang Y."/>
            <person name="Topham K."/>
            <person name="Towey S."/>
            <person name="Tsamla T."/>
            <person name="Tsomo N."/>
            <person name="Vallee D."/>
            <person name="Vassiliev H."/>
            <person name="Venkataraman V."/>
            <person name="Vinson J."/>
            <person name="Vo A."/>
            <person name="Wade C."/>
            <person name="Wang S."/>
            <person name="Wangchuk T."/>
            <person name="Wangdi T."/>
            <person name="Whittaker C."/>
            <person name="Wilkinson J."/>
            <person name="Wu Y."/>
            <person name="Wyman D."/>
            <person name="Yadav S."/>
            <person name="Yang S."/>
            <person name="Yang X."/>
            <person name="Yeager S."/>
            <person name="Yee E."/>
            <person name="Young G."/>
            <person name="Zainoun J."/>
            <person name="Zembeck L."/>
            <person name="Zimmer A."/>
            <person name="Zody M."/>
            <person name="Lander E."/>
        </authorList>
    </citation>
    <scope>NUCLEOTIDE SEQUENCE [LARGE SCALE GENOMIC DNA]</scope>
</reference>
<dbReference type="STRING" id="51511.ENSCSAVP00000016625"/>
<name>H2ZGA9_CIOSA</name>
<dbReference type="GO" id="GO:0006637">
    <property type="term" value="P:acyl-CoA metabolic process"/>
    <property type="evidence" value="ECO:0007669"/>
    <property type="project" value="TreeGrafter"/>
</dbReference>
<evidence type="ECO:0008006" key="3">
    <source>
        <dbReference type="Google" id="ProtNLM"/>
    </source>
</evidence>
<dbReference type="AlphaFoldDB" id="H2ZGA9"/>
<dbReference type="GO" id="GO:0047617">
    <property type="term" value="F:fatty acyl-CoA hydrolase activity"/>
    <property type="evidence" value="ECO:0007669"/>
    <property type="project" value="TreeGrafter"/>
</dbReference>
<dbReference type="GeneTree" id="ENSGT01010000222336"/>
<accession>H2ZGA9</accession>
<sequence length="90" mass="9716">MPSLLKFQVTRIYMVPGVKRIEIKQNGLRGTLFIPSGKGPFPGVITMFGGLPGTLEFKAALFASNGIAAFALAFFGMEGLPNNFFALEMD</sequence>
<proteinExistence type="predicted"/>
<dbReference type="Ensembl" id="ENSCSAVT00000016806.1">
    <property type="protein sequence ID" value="ENSCSAVP00000016625.1"/>
    <property type="gene ID" value="ENSCSAVG00000009770.1"/>
</dbReference>
<dbReference type="PANTHER" id="PTHR10824">
    <property type="entry name" value="ACYL-COENZYME A THIOESTERASE-RELATED"/>
    <property type="match status" value="1"/>
</dbReference>
<dbReference type="HOGENOM" id="CLU_2446263_0_0_1"/>
<evidence type="ECO:0000313" key="1">
    <source>
        <dbReference type="Ensembl" id="ENSCSAVP00000016625.1"/>
    </source>
</evidence>
<protein>
    <recommendedName>
        <fullName evidence="3">Acyl-CoA thioester hydrolase/bile acid-CoA amino acid N-acetyltransferase domain-containing protein</fullName>
    </recommendedName>
</protein>
<keyword evidence="2" id="KW-1185">Reference proteome</keyword>
<dbReference type="SUPFAM" id="SSF53474">
    <property type="entry name" value="alpha/beta-Hydrolases"/>
    <property type="match status" value="1"/>
</dbReference>
<dbReference type="Gene3D" id="3.40.50.1820">
    <property type="entry name" value="alpha/beta hydrolase"/>
    <property type="match status" value="1"/>
</dbReference>